<dbReference type="EMBL" id="BMAC01000322">
    <property type="protein sequence ID" value="GFP93735.1"/>
    <property type="molecule type" value="Genomic_DNA"/>
</dbReference>
<comment type="caution">
    <text evidence="12">The sequence shown here is derived from an EMBL/GenBank/DDBJ whole genome shotgun (WGS) entry which is preliminary data.</text>
</comment>
<protein>
    <submittedName>
        <fullName evidence="12">Beta-amyrin 28-oxidase</fullName>
    </submittedName>
</protein>
<dbReference type="Gene3D" id="1.10.630.10">
    <property type="entry name" value="Cytochrome P450"/>
    <property type="match status" value="1"/>
</dbReference>
<keyword evidence="6" id="KW-1133">Transmembrane helix</keyword>
<evidence type="ECO:0000256" key="1">
    <source>
        <dbReference type="ARBA" id="ARBA00001971"/>
    </source>
</evidence>
<dbReference type="InterPro" id="IPR002401">
    <property type="entry name" value="Cyt_P450_E_grp-I"/>
</dbReference>
<gene>
    <name evidence="12" type="ORF">PHJA_001517900</name>
</gene>
<evidence type="ECO:0000256" key="6">
    <source>
        <dbReference type="ARBA" id="ARBA00022989"/>
    </source>
</evidence>
<proteinExistence type="inferred from homology"/>
<sequence>MAWYIIITALIALIIFVLFKTKTKSQGGGLIKLPPGSYGWPILGETLEFIRARNKGTSEKFVKDRMDKYKTQVFKTSLMGESMAVLCGPAGNKFLFSNENKLVTSWWPASVREILGTCLLTTAGVQGMQMRKMVSYFLSPDAFSKLYIQNIDVVSRQHINTHWQGQGKEELKVFPTIKLYAFELACRSFMSIEEPSQIKRLEALFSVFLAGLLSIPLNLPGTKFYNAKKATAAIKKELGLIVRQRREALEQKTASPSQDLLSHLLVTPDENGEFMSESVIINNILLLLFAGHDTSTCAITMLMKTLAEHPDVYEKVLREQNEIASTKEAGEFLQWEDIQKMKYSWNVVCETLRLWPPAIGAFREALVDINYGGYDIPKGWKFHWNALLTHKDPNLFPDEKKFDPSRFDGAGPVPYTFVPFGGGPRMCPGKEFARLEVLTFLHNVIRRFRWDLLIPGEKILCDPVIIPEKGLPIRIHPQNT</sequence>
<keyword evidence="13" id="KW-1185">Reference proteome</keyword>
<dbReference type="PRINTS" id="PR00463">
    <property type="entry name" value="EP450I"/>
</dbReference>
<dbReference type="Pfam" id="PF00067">
    <property type="entry name" value="p450"/>
    <property type="match status" value="1"/>
</dbReference>
<dbReference type="GO" id="GO:0016712">
    <property type="term" value="F:oxidoreductase activity, acting on paired donors, with incorporation or reduction of molecular oxygen, reduced flavin or flavoprotein as one donor, and incorporation of one atom of oxygen"/>
    <property type="evidence" value="ECO:0007669"/>
    <property type="project" value="UniProtKB-ARBA"/>
</dbReference>
<dbReference type="SUPFAM" id="SSF48264">
    <property type="entry name" value="Cytochrome P450"/>
    <property type="match status" value="1"/>
</dbReference>
<comment type="similarity">
    <text evidence="3 11">Belongs to the cytochrome P450 family.</text>
</comment>
<evidence type="ECO:0000313" key="13">
    <source>
        <dbReference type="Proteomes" id="UP000653305"/>
    </source>
</evidence>
<dbReference type="InterPro" id="IPR001128">
    <property type="entry name" value="Cyt_P450"/>
</dbReference>
<dbReference type="GO" id="GO:0016125">
    <property type="term" value="P:sterol metabolic process"/>
    <property type="evidence" value="ECO:0007669"/>
    <property type="project" value="TreeGrafter"/>
</dbReference>
<evidence type="ECO:0000256" key="7">
    <source>
        <dbReference type="ARBA" id="ARBA00023002"/>
    </source>
</evidence>
<evidence type="ECO:0000256" key="3">
    <source>
        <dbReference type="ARBA" id="ARBA00010617"/>
    </source>
</evidence>
<evidence type="ECO:0000256" key="2">
    <source>
        <dbReference type="ARBA" id="ARBA00004167"/>
    </source>
</evidence>
<dbReference type="GO" id="GO:0016020">
    <property type="term" value="C:membrane"/>
    <property type="evidence" value="ECO:0007669"/>
    <property type="project" value="UniProtKB-SubCell"/>
</dbReference>
<accession>A0A830CEU7</accession>
<comment type="cofactor">
    <cofactor evidence="1 10">
        <name>heme</name>
        <dbReference type="ChEBI" id="CHEBI:30413"/>
    </cofactor>
</comment>
<evidence type="ECO:0000256" key="8">
    <source>
        <dbReference type="ARBA" id="ARBA00023004"/>
    </source>
</evidence>
<keyword evidence="8 10" id="KW-0408">Iron</keyword>
<comment type="subcellular location">
    <subcellularLocation>
        <location evidence="2">Membrane</location>
        <topology evidence="2">Single-pass membrane protein</topology>
    </subcellularLocation>
</comment>
<dbReference type="Proteomes" id="UP000653305">
    <property type="component" value="Unassembled WGS sequence"/>
</dbReference>
<organism evidence="12 13">
    <name type="scientific">Phtheirospermum japonicum</name>
    <dbReference type="NCBI Taxonomy" id="374723"/>
    <lineage>
        <taxon>Eukaryota</taxon>
        <taxon>Viridiplantae</taxon>
        <taxon>Streptophyta</taxon>
        <taxon>Embryophyta</taxon>
        <taxon>Tracheophyta</taxon>
        <taxon>Spermatophyta</taxon>
        <taxon>Magnoliopsida</taxon>
        <taxon>eudicotyledons</taxon>
        <taxon>Gunneridae</taxon>
        <taxon>Pentapetalae</taxon>
        <taxon>asterids</taxon>
        <taxon>lamiids</taxon>
        <taxon>Lamiales</taxon>
        <taxon>Orobanchaceae</taxon>
        <taxon>Orobanchaceae incertae sedis</taxon>
        <taxon>Phtheirospermum</taxon>
    </lineage>
</organism>
<dbReference type="GO" id="GO:0005506">
    <property type="term" value="F:iron ion binding"/>
    <property type="evidence" value="ECO:0007669"/>
    <property type="project" value="InterPro"/>
</dbReference>
<keyword evidence="7 11" id="KW-0560">Oxidoreductase</keyword>
<dbReference type="FunFam" id="1.10.630.10:FF:000022">
    <property type="entry name" value="Taxadiene 5-alpha hydroxylase"/>
    <property type="match status" value="1"/>
</dbReference>
<dbReference type="OrthoDB" id="442633at2759"/>
<keyword evidence="9" id="KW-0472">Membrane</keyword>
<evidence type="ECO:0000256" key="5">
    <source>
        <dbReference type="ARBA" id="ARBA00022723"/>
    </source>
</evidence>
<keyword evidence="4" id="KW-0812">Transmembrane</keyword>
<dbReference type="PANTHER" id="PTHR24286">
    <property type="entry name" value="CYTOCHROME P450 26"/>
    <property type="match status" value="1"/>
</dbReference>
<keyword evidence="11" id="KW-0503">Monooxygenase</keyword>
<feature type="binding site" description="axial binding residue" evidence="10">
    <location>
        <position position="427"/>
    </location>
    <ligand>
        <name>heme</name>
        <dbReference type="ChEBI" id="CHEBI:30413"/>
    </ligand>
    <ligandPart>
        <name>Fe</name>
        <dbReference type="ChEBI" id="CHEBI:18248"/>
    </ligandPart>
</feature>
<dbReference type="InterPro" id="IPR017972">
    <property type="entry name" value="Cyt_P450_CS"/>
</dbReference>
<dbReference type="PRINTS" id="PR00385">
    <property type="entry name" value="P450"/>
</dbReference>
<dbReference type="GO" id="GO:0020037">
    <property type="term" value="F:heme binding"/>
    <property type="evidence" value="ECO:0007669"/>
    <property type="project" value="InterPro"/>
</dbReference>
<reference evidence="12" key="1">
    <citation type="submission" date="2020-07" db="EMBL/GenBank/DDBJ databases">
        <title>Ethylene signaling mediates host invasion by parasitic plants.</title>
        <authorList>
            <person name="Yoshida S."/>
        </authorList>
    </citation>
    <scope>NUCLEOTIDE SEQUENCE</scope>
    <source>
        <strain evidence="12">Okayama</strain>
    </source>
</reference>
<dbReference type="InterPro" id="IPR036396">
    <property type="entry name" value="Cyt_P450_sf"/>
</dbReference>
<evidence type="ECO:0000256" key="4">
    <source>
        <dbReference type="ARBA" id="ARBA00022692"/>
    </source>
</evidence>
<dbReference type="PANTHER" id="PTHR24286:SF209">
    <property type="entry name" value="BETA-AMYRIN 28-OXIDASE-LIKE"/>
    <property type="match status" value="1"/>
</dbReference>
<dbReference type="PROSITE" id="PS00086">
    <property type="entry name" value="CYTOCHROME_P450"/>
    <property type="match status" value="1"/>
</dbReference>
<keyword evidence="10 11" id="KW-0349">Heme</keyword>
<name>A0A830CEU7_9LAMI</name>
<evidence type="ECO:0000256" key="9">
    <source>
        <dbReference type="ARBA" id="ARBA00023136"/>
    </source>
</evidence>
<evidence type="ECO:0000313" key="12">
    <source>
        <dbReference type="EMBL" id="GFP93735.1"/>
    </source>
</evidence>
<dbReference type="AlphaFoldDB" id="A0A830CEU7"/>
<evidence type="ECO:0000256" key="11">
    <source>
        <dbReference type="RuleBase" id="RU000461"/>
    </source>
</evidence>
<keyword evidence="5 10" id="KW-0479">Metal-binding</keyword>
<evidence type="ECO:0000256" key="10">
    <source>
        <dbReference type="PIRSR" id="PIRSR602401-1"/>
    </source>
</evidence>
<dbReference type="CDD" id="cd11043">
    <property type="entry name" value="CYP90-like"/>
    <property type="match status" value="1"/>
</dbReference>